<protein>
    <submittedName>
        <fullName evidence="1">Helix-turn-helix domain protein</fullName>
    </submittedName>
</protein>
<accession>A0A2N0USV6</accession>
<dbReference type="SMART" id="SM00530">
    <property type="entry name" value="HTH_XRE"/>
    <property type="match status" value="1"/>
</dbReference>
<dbReference type="RefSeq" id="WP_015523855.1">
    <property type="nucleotide sequence ID" value="NZ_CABMMZ010000026.1"/>
</dbReference>
<evidence type="ECO:0000313" key="2">
    <source>
        <dbReference type="Proteomes" id="UP000233425"/>
    </source>
</evidence>
<dbReference type="InterPro" id="IPR010982">
    <property type="entry name" value="Lambda_DNA-bd_dom_sf"/>
</dbReference>
<dbReference type="GeneID" id="93769031"/>
<dbReference type="Proteomes" id="UP000233425">
    <property type="component" value="Unassembled WGS sequence"/>
</dbReference>
<name>A0A2N0USV6_9FIRM</name>
<dbReference type="Gene3D" id="1.10.260.40">
    <property type="entry name" value="lambda repressor-like DNA-binding domains"/>
    <property type="match status" value="1"/>
</dbReference>
<comment type="caution">
    <text evidence="1">The sequence shown here is derived from an EMBL/GenBank/DDBJ whole genome shotgun (WGS) entry which is preliminary data.</text>
</comment>
<organism evidence="1 2">
    <name type="scientific">Ruminococcus bromii</name>
    <dbReference type="NCBI Taxonomy" id="40518"/>
    <lineage>
        <taxon>Bacteria</taxon>
        <taxon>Bacillati</taxon>
        <taxon>Bacillota</taxon>
        <taxon>Clostridia</taxon>
        <taxon>Eubacteriales</taxon>
        <taxon>Oscillospiraceae</taxon>
        <taxon>Ruminococcus</taxon>
    </lineage>
</organism>
<proteinExistence type="predicted"/>
<dbReference type="CDD" id="cd00093">
    <property type="entry name" value="HTH_XRE"/>
    <property type="match status" value="1"/>
</dbReference>
<keyword evidence="2" id="KW-1185">Reference proteome</keyword>
<sequence>MRLRKQELGDRNLVGSRVEAVRKQKGMKQKELLAQLQVNGVDMNASGLSKLEGQIRFVTDVELVALADILEVSVDYLLGREN</sequence>
<reference evidence="1" key="1">
    <citation type="journal article" date="2018" name="Environ. Microbiol.">
        <title>Sporulation capability and amylosome conservation among diverse human colonic and rumen isolates of the keystone starch-degrader Ruminococcus bromii.</title>
        <authorList>
            <person name="Mukhopadhya I."/>
            <person name="Morais S."/>
            <person name="Laverde-Gomez J."/>
            <person name="Sheridan P.O."/>
            <person name="Walker A.W."/>
            <person name="Kelly W."/>
            <person name="Klieve A.V."/>
            <person name="Ouwerkerk D."/>
            <person name="Duncan S.H."/>
            <person name="Louis P."/>
            <person name="Koropatkin N."/>
            <person name="Cockburn D."/>
            <person name="Kibler R."/>
            <person name="Cooper P.J."/>
            <person name="Sandoval C."/>
            <person name="Crost E."/>
            <person name="Juge N."/>
            <person name="Bayer E.A."/>
            <person name="Flint H.J."/>
        </authorList>
    </citation>
    <scope>NUCLEOTIDE SEQUENCE [LARGE SCALE GENOMIC DNA]</scope>
    <source>
        <strain evidence="1">ATCC 27255</strain>
    </source>
</reference>
<evidence type="ECO:0000313" key="1">
    <source>
        <dbReference type="EMBL" id="PKD32418.1"/>
    </source>
</evidence>
<dbReference type="EMBL" id="NNSR01000026">
    <property type="protein sequence ID" value="PKD32418.1"/>
    <property type="molecule type" value="Genomic_DNA"/>
</dbReference>
<dbReference type="PROSITE" id="PS50943">
    <property type="entry name" value="HTH_CROC1"/>
    <property type="match status" value="1"/>
</dbReference>
<dbReference type="AlphaFoldDB" id="A0A2N0USV6"/>
<dbReference type="SUPFAM" id="SSF47413">
    <property type="entry name" value="lambda repressor-like DNA-binding domains"/>
    <property type="match status" value="1"/>
</dbReference>
<dbReference type="InterPro" id="IPR001387">
    <property type="entry name" value="Cro/C1-type_HTH"/>
</dbReference>
<gene>
    <name evidence="1" type="ORF">RBATCC27255_00366</name>
</gene>
<dbReference type="GO" id="GO:0003677">
    <property type="term" value="F:DNA binding"/>
    <property type="evidence" value="ECO:0007669"/>
    <property type="project" value="InterPro"/>
</dbReference>